<evidence type="ECO:0000256" key="7">
    <source>
        <dbReference type="SAM" id="Phobius"/>
    </source>
</evidence>
<keyword evidence="3" id="KW-1003">Cell membrane</keyword>
<sequence length="80" mass="8205">MNILYPLIIGALTGWLAGKLIKGGGFGNLVNIVLGIVGGVVGNWVFKRLAVSINSGVIGDLVTGLIGALVILFIAGLFKK</sequence>
<evidence type="ECO:0000256" key="3">
    <source>
        <dbReference type="ARBA" id="ARBA00022475"/>
    </source>
</evidence>
<evidence type="ECO:0000256" key="2">
    <source>
        <dbReference type="ARBA" id="ARBA00011006"/>
    </source>
</evidence>
<evidence type="ECO:0000256" key="6">
    <source>
        <dbReference type="ARBA" id="ARBA00023136"/>
    </source>
</evidence>
<feature type="transmembrane region" description="Helical" evidence="7">
    <location>
        <begin position="58"/>
        <end position="78"/>
    </location>
</feature>
<keyword evidence="4 7" id="KW-0812">Transmembrane</keyword>
<dbReference type="RefSeq" id="WP_311386909.1">
    <property type="nucleotide sequence ID" value="NZ_JAVRHU010000001.1"/>
</dbReference>
<feature type="transmembrane region" description="Helical" evidence="7">
    <location>
        <begin position="28"/>
        <end position="46"/>
    </location>
</feature>
<dbReference type="PANTHER" id="PTHR33884">
    <property type="entry name" value="UPF0410 PROTEIN YMGE"/>
    <property type="match status" value="1"/>
</dbReference>
<evidence type="ECO:0000256" key="5">
    <source>
        <dbReference type="ARBA" id="ARBA00022989"/>
    </source>
</evidence>
<dbReference type="Pfam" id="PF04226">
    <property type="entry name" value="Transgly_assoc"/>
    <property type="match status" value="1"/>
</dbReference>
<comment type="similarity">
    <text evidence="2">Belongs to the UPF0410 family.</text>
</comment>
<dbReference type="EMBL" id="JAVRHU010000001">
    <property type="protein sequence ID" value="MDT0620557.1"/>
    <property type="molecule type" value="Genomic_DNA"/>
</dbReference>
<keyword evidence="9" id="KW-1185">Reference proteome</keyword>
<dbReference type="PANTHER" id="PTHR33884:SF3">
    <property type="entry name" value="UPF0410 PROTEIN YMGE"/>
    <property type="match status" value="1"/>
</dbReference>
<gene>
    <name evidence="8" type="ORF">RM520_02910</name>
</gene>
<evidence type="ECO:0000256" key="1">
    <source>
        <dbReference type="ARBA" id="ARBA00004651"/>
    </source>
</evidence>
<dbReference type="InterPro" id="IPR007341">
    <property type="entry name" value="Transgly_assoc"/>
</dbReference>
<evidence type="ECO:0000313" key="9">
    <source>
        <dbReference type="Proteomes" id="UP001250662"/>
    </source>
</evidence>
<name>A0ABU3BEG5_9FLAO</name>
<comment type="caution">
    <text evidence="8">The sequence shown here is derived from an EMBL/GenBank/DDBJ whole genome shotgun (WGS) entry which is preliminary data.</text>
</comment>
<keyword evidence="5 7" id="KW-1133">Transmembrane helix</keyword>
<organism evidence="8 9">
    <name type="scientific">Croceitalea vernalis</name>
    <dbReference type="NCBI Taxonomy" id="3075599"/>
    <lineage>
        <taxon>Bacteria</taxon>
        <taxon>Pseudomonadati</taxon>
        <taxon>Bacteroidota</taxon>
        <taxon>Flavobacteriia</taxon>
        <taxon>Flavobacteriales</taxon>
        <taxon>Flavobacteriaceae</taxon>
        <taxon>Croceitalea</taxon>
    </lineage>
</organism>
<accession>A0ABU3BEG5</accession>
<keyword evidence="6 7" id="KW-0472">Membrane</keyword>
<protein>
    <submittedName>
        <fullName evidence="8">GlsB/YeaQ/YmgE family stress response membrane protein</fullName>
    </submittedName>
</protein>
<reference evidence="8 9" key="1">
    <citation type="submission" date="2023-09" db="EMBL/GenBank/DDBJ databases">
        <authorList>
            <person name="Rey-Velasco X."/>
        </authorList>
    </citation>
    <scope>NUCLEOTIDE SEQUENCE [LARGE SCALE GENOMIC DNA]</scope>
    <source>
        <strain evidence="8 9">P007</strain>
    </source>
</reference>
<comment type="subcellular location">
    <subcellularLocation>
        <location evidence="1">Cell membrane</location>
        <topology evidence="1">Multi-pass membrane protein</topology>
    </subcellularLocation>
</comment>
<proteinExistence type="inferred from homology"/>
<dbReference type="Proteomes" id="UP001250662">
    <property type="component" value="Unassembled WGS sequence"/>
</dbReference>
<evidence type="ECO:0000256" key="4">
    <source>
        <dbReference type="ARBA" id="ARBA00022692"/>
    </source>
</evidence>
<evidence type="ECO:0000313" key="8">
    <source>
        <dbReference type="EMBL" id="MDT0620557.1"/>
    </source>
</evidence>